<evidence type="ECO:0000313" key="2">
    <source>
        <dbReference type="Proteomes" id="UP001596481"/>
    </source>
</evidence>
<evidence type="ECO:0008006" key="3">
    <source>
        <dbReference type="Google" id="ProtNLM"/>
    </source>
</evidence>
<protein>
    <recommendedName>
        <fullName evidence="3">Portal protein</fullName>
    </recommendedName>
</protein>
<reference evidence="1 2" key="1">
    <citation type="journal article" date="2019" name="Int. J. Syst. Evol. Microbiol.">
        <title>The Global Catalogue of Microorganisms (GCM) 10K type strain sequencing project: providing services to taxonomists for standard genome sequencing and annotation.</title>
        <authorList>
            <consortium name="The Broad Institute Genomics Platform"/>
            <consortium name="The Broad Institute Genome Sequencing Center for Infectious Disease"/>
            <person name="Wu L."/>
            <person name="Ma J."/>
        </authorList>
    </citation>
    <scope>NUCLEOTIDE SEQUENCE [LARGE SCALE GENOMIC DNA]</scope>
    <source>
        <strain evidence="1 2">DSM 29988</strain>
    </source>
</reference>
<sequence>MSTNSLTGRLRGGVEALSTRLSQQVESVTRNSRIFIENSDVDDLNPPDDIDEYHDLYKEVGIIRANIDQFVRDVTKPGVRIEADDDTTEAYFMGGEDAPEFAPTGGFIDNCAVIGGEKRKPFYPFLGVTIAQRWTRGTNLIEYLKQDGSEEEADGPITGFKHIPPETVSARTYANTNILLDPDDTDIADEVTKRGEAAAYVQYDDNSIVGRRNGGLDNDEIAFSQNDILKQVLNPDIGGDDATEDGVFGTSIIESVATDAEEYQEIKRDRAVAVKTKAYGVWDAQFNTETTETPDEVILTEWSDDDQDEWLDGVEGLGPGDIIGHDGSIELDQWEPSVPDLDDTLKHYVSDILAPLPAPKYATAFGESIANHVSDRQENSYQDTIEEERKYQSRSWTQAFRAVAERHPELDPSGVKVLVEPEEEASPVMSLDDDDIERLERFANAFDKVRGDQPTDMFADPGVLLQMVLQLPEEALPSEADVDVDESDPEVQAMAEELTGSQPTEGDD</sequence>
<dbReference type="RefSeq" id="WP_390222159.1">
    <property type="nucleotide sequence ID" value="NZ_JBHTAA010000001.1"/>
</dbReference>
<proteinExistence type="predicted"/>
<comment type="caution">
    <text evidence="1">The sequence shown here is derived from an EMBL/GenBank/DDBJ whole genome shotgun (WGS) entry which is preliminary data.</text>
</comment>
<accession>A0ABD5ZCZ3</accession>
<gene>
    <name evidence="1" type="ORF">ACFQJC_05045</name>
</gene>
<dbReference type="Proteomes" id="UP001596481">
    <property type="component" value="Unassembled WGS sequence"/>
</dbReference>
<dbReference type="EMBL" id="JBHTAA010000001">
    <property type="protein sequence ID" value="MFC7202872.1"/>
    <property type="molecule type" value="Genomic_DNA"/>
</dbReference>
<organism evidence="1 2">
    <name type="scientific">Haloferax namakaokahaiae</name>
    <dbReference type="NCBI Taxonomy" id="1748331"/>
    <lineage>
        <taxon>Archaea</taxon>
        <taxon>Methanobacteriati</taxon>
        <taxon>Methanobacteriota</taxon>
        <taxon>Stenosarchaea group</taxon>
        <taxon>Halobacteria</taxon>
        <taxon>Halobacteriales</taxon>
        <taxon>Haloferacaceae</taxon>
        <taxon>Haloferax</taxon>
    </lineage>
</organism>
<evidence type="ECO:0000313" key="1">
    <source>
        <dbReference type="EMBL" id="MFC7202872.1"/>
    </source>
</evidence>
<name>A0ABD5ZCZ3_9EURY</name>
<keyword evidence="2" id="KW-1185">Reference proteome</keyword>
<dbReference type="AlphaFoldDB" id="A0ABD5ZCZ3"/>